<dbReference type="PANTHER" id="PTHR48111">
    <property type="entry name" value="REGULATOR OF RPOS"/>
    <property type="match status" value="1"/>
</dbReference>
<gene>
    <name evidence="10" type="ORF">TSA66_23865</name>
</gene>
<dbReference type="GO" id="GO:0006355">
    <property type="term" value="P:regulation of DNA-templated transcription"/>
    <property type="evidence" value="ECO:0007669"/>
    <property type="project" value="InterPro"/>
</dbReference>
<proteinExistence type="predicted"/>
<dbReference type="Pfam" id="PF00072">
    <property type="entry name" value="Response_reg"/>
    <property type="match status" value="1"/>
</dbReference>
<name>A0A0C1YTG7_9BURK</name>
<dbReference type="GO" id="GO:0000976">
    <property type="term" value="F:transcription cis-regulatory region binding"/>
    <property type="evidence" value="ECO:0007669"/>
    <property type="project" value="TreeGrafter"/>
</dbReference>
<dbReference type="Gene3D" id="1.10.10.10">
    <property type="entry name" value="Winged helix-like DNA-binding domain superfamily/Winged helix DNA-binding domain"/>
    <property type="match status" value="1"/>
</dbReference>
<evidence type="ECO:0000256" key="6">
    <source>
        <dbReference type="PROSITE-ProRule" id="PRU00169"/>
    </source>
</evidence>
<reference evidence="10 11" key="1">
    <citation type="submission" date="2014-12" db="EMBL/GenBank/DDBJ databases">
        <title>Denitrispirillum autotrophicum gen. nov., sp. nov., Denitrifying, Facultatively Autotrophic Bacteria Isolated from Rice Paddy Soil.</title>
        <authorList>
            <person name="Ishii S."/>
            <person name="Ashida N."/>
            <person name="Ohno H."/>
            <person name="Otsuka S."/>
            <person name="Yokota A."/>
            <person name="Senoo K."/>
        </authorList>
    </citation>
    <scope>NUCLEOTIDE SEQUENCE [LARGE SCALE GENOMIC DNA]</scope>
    <source>
        <strain evidence="10 11">TSA66</strain>
    </source>
</reference>
<dbReference type="GO" id="GO:0000156">
    <property type="term" value="F:phosphorelay response regulator activity"/>
    <property type="evidence" value="ECO:0007669"/>
    <property type="project" value="TreeGrafter"/>
</dbReference>
<evidence type="ECO:0000256" key="1">
    <source>
        <dbReference type="ARBA" id="ARBA00022553"/>
    </source>
</evidence>
<feature type="domain" description="OmpR/PhoB-type" evidence="9">
    <location>
        <begin position="127"/>
        <end position="224"/>
    </location>
</feature>
<comment type="caution">
    <text evidence="10">The sequence shown here is derived from an EMBL/GenBank/DDBJ whole genome shotgun (WGS) entry which is preliminary data.</text>
</comment>
<dbReference type="InterPro" id="IPR011006">
    <property type="entry name" value="CheY-like_superfamily"/>
</dbReference>
<feature type="domain" description="Response regulatory" evidence="8">
    <location>
        <begin position="6"/>
        <end position="120"/>
    </location>
</feature>
<dbReference type="InterPro" id="IPR039420">
    <property type="entry name" value="WalR-like"/>
</dbReference>
<evidence type="ECO:0000259" key="8">
    <source>
        <dbReference type="PROSITE" id="PS50110"/>
    </source>
</evidence>
<dbReference type="CDD" id="cd00383">
    <property type="entry name" value="trans_reg_C"/>
    <property type="match status" value="1"/>
</dbReference>
<dbReference type="SMART" id="SM00448">
    <property type="entry name" value="REC"/>
    <property type="match status" value="1"/>
</dbReference>
<sequence>MNRPYQVLLVEDDPLIAKTLAMSLRYEGFELSLAATVREAFDALAERRFDMAMLDVGLPDGSGIDLCRDLRARDAGLPILMLSARTDEATAVAGIEGGADDYIRKPYGLKELTARMLRLLPRQRQERQTAAFGPVRIDPQRREAHAGDVVLQLGKKEFDILLLLVRAQGDAVTREQILDMFDDSSAIYDRTIDSHLSHLRKKLKDAGAAVRISAIYGVGYRMEAP</sequence>
<dbReference type="RefSeq" id="WP_040042952.1">
    <property type="nucleotide sequence ID" value="NZ_JWJG01000028.1"/>
</dbReference>
<accession>A0A0C1YTG7</accession>
<evidence type="ECO:0000313" key="10">
    <source>
        <dbReference type="EMBL" id="KIF83962.1"/>
    </source>
</evidence>
<evidence type="ECO:0000256" key="5">
    <source>
        <dbReference type="ARBA" id="ARBA00023163"/>
    </source>
</evidence>
<dbReference type="Pfam" id="PF00486">
    <property type="entry name" value="Trans_reg_C"/>
    <property type="match status" value="1"/>
</dbReference>
<dbReference type="OrthoDB" id="9802426at2"/>
<keyword evidence="11" id="KW-1185">Reference proteome</keyword>
<dbReference type="Gene3D" id="3.40.50.2300">
    <property type="match status" value="1"/>
</dbReference>
<dbReference type="EMBL" id="JWJG01000028">
    <property type="protein sequence ID" value="KIF83962.1"/>
    <property type="molecule type" value="Genomic_DNA"/>
</dbReference>
<dbReference type="InterPro" id="IPR001867">
    <property type="entry name" value="OmpR/PhoB-type_DNA-bd"/>
</dbReference>
<dbReference type="InterPro" id="IPR016032">
    <property type="entry name" value="Sig_transdc_resp-reg_C-effctor"/>
</dbReference>
<keyword evidence="1 6" id="KW-0597">Phosphoprotein</keyword>
<dbReference type="GO" id="GO:0032993">
    <property type="term" value="C:protein-DNA complex"/>
    <property type="evidence" value="ECO:0007669"/>
    <property type="project" value="TreeGrafter"/>
</dbReference>
<dbReference type="GO" id="GO:0005829">
    <property type="term" value="C:cytosol"/>
    <property type="evidence" value="ECO:0007669"/>
    <property type="project" value="TreeGrafter"/>
</dbReference>
<keyword evidence="5" id="KW-0804">Transcription</keyword>
<evidence type="ECO:0000256" key="2">
    <source>
        <dbReference type="ARBA" id="ARBA00023012"/>
    </source>
</evidence>
<dbReference type="SUPFAM" id="SSF46894">
    <property type="entry name" value="C-terminal effector domain of the bipartite response regulators"/>
    <property type="match status" value="1"/>
</dbReference>
<evidence type="ECO:0000259" key="9">
    <source>
        <dbReference type="PROSITE" id="PS51755"/>
    </source>
</evidence>
<dbReference type="STRING" id="709839.TSA66_23865"/>
<feature type="DNA-binding region" description="OmpR/PhoB-type" evidence="7">
    <location>
        <begin position="127"/>
        <end position="224"/>
    </location>
</feature>
<dbReference type="CDD" id="cd17574">
    <property type="entry name" value="REC_OmpR"/>
    <property type="match status" value="1"/>
</dbReference>
<dbReference type="AlphaFoldDB" id="A0A0C1YTG7"/>
<keyword evidence="3" id="KW-0805">Transcription regulation</keyword>
<dbReference type="InterPro" id="IPR001789">
    <property type="entry name" value="Sig_transdc_resp-reg_receiver"/>
</dbReference>
<keyword evidence="2" id="KW-0902">Two-component regulatory system</keyword>
<protein>
    <submittedName>
        <fullName evidence="10">Transcriptional regulator</fullName>
    </submittedName>
</protein>
<evidence type="ECO:0000256" key="3">
    <source>
        <dbReference type="ARBA" id="ARBA00023015"/>
    </source>
</evidence>
<dbReference type="PANTHER" id="PTHR48111:SF1">
    <property type="entry name" value="TWO-COMPONENT RESPONSE REGULATOR ORR33"/>
    <property type="match status" value="1"/>
</dbReference>
<dbReference type="InterPro" id="IPR036388">
    <property type="entry name" value="WH-like_DNA-bd_sf"/>
</dbReference>
<organism evidence="10 11">
    <name type="scientific">Noviherbaspirillum autotrophicum</name>
    <dbReference type="NCBI Taxonomy" id="709839"/>
    <lineage>
        <taxon>Bacteria</taxon>
        <taxon>Pseudomonadati</taxon>
        <taxon>Pseudomonadota</taxon>
        <taxon>Betaproteobacteria</taxon>
        <taxon>Burkholderiales</taxon>
        <taxon>Oxalobacteraceae</taxon>
        <taxon>Noviherbaspirillum</taxon>
    </lineage>
</organism>
<evidence type="ECO:0000256" key="7">
    <source>
        <dbReference type="PROSITE-ProRule" id="PRU01091"/>
    </source>
</evidence>
<dbReference type="SMART" id="SM00862">
    <property type="entry name" value="Trans_reg_C"/>
    <property type="match status" value="1"/>
</dbReference>
<evidence type="ECO:0000256" key="4">
    <source>
        <dbReference type="ARBA" id="ARBA00023125"/>
    </source>
</evidence>
<dbReference type="PROSITE" id="PS51755">
    <property type="entry name" value="OMPR_PHOB"/>
    <property type="match status" value="1"/>
</dbReference>
<evidence type="ECO:0000313" key="11">
    <source>
        <dbReference type="Proteomes" id="UP000031572"/>
    </source>
</evidence>
<dbReference type="SUPFAM" id="SSF52172">
    <property type="entry name" value="CheY-like"/>
    <property type="match status" value="1"/>
</dbReference>
<dbReference type="PROSITE" id="PS50110">
    <property type="entry name" value="RESPONSE_REGULATORY"/>
    <property type="match status" value="1"/>
</dbReference>
<feature type="modified residue" description="4-aspartylphosphate" evidence="6">
    <location>
        <position position="55"/>
    </location>
</feature>
<dbReference type="Proteomes" id="UP000031572">
    <property type="component" value="Unassembled WGS sequence"/>
</dbReference>
<keyword evidence="4 7" id="KW-0238">DNA-binding</keyword>